<dbReference type="GO" id="GO:0031123">
    <property type="term" value="P:RNA 3'-end processing"/>
    <property type="evidence" value="ECO:0007669"/>
    <property type="project" value="TreeGrafter"/>
</dbReference>
<feature type="domain" description="Poly(A) RNA polymerase mitochondrial-like central palm" evidence="1">
    <location>
        <begin position="130"/>
        <end position="274"/>
    </location>
</feature>
<organism evidence="2 3">
    <name type="scientific">Mucor saturninus</name>
    <dbReference type="NCBI Taxonomy" id="64648"/>
    <lineage>
        <taxon>Eukaryota</taxon>
        <taxon>Fungi</taxon>
        <taxon>Fungi incertae sedis</taxon>
        <taxon>Mucoromycota</taxon>
        <taxon>Mucoromycotina</taxon>
        <taxon>Mucoromycetes</taxon>
        <taxon>Mucorales</taxon>
        <taxon>Mucorineae</taxon>
        <taxon>Mucoraceae</taxon>
        <taxon>Mucor</taxon>
    </lineage>
</organism>
<dbReference type="GO" id="GO:0016779">
    <property type="term" value="F:nucleotidyltransferase activity"/>
    <property type="evidence" value="ECO:0007669"/>
    <property type="project" value="UniProtKB-ARBA"/>
</dbReference>
<evidence type="ECO:0000259" key="1">
    <source>
        <dbReference type="Pfam" id="PF22600"/>
    </source>
</evidence>
<evidence type="ECO:0000313" key="3">
    <source>
        <dbReference type="Proteomes" id="UP000603453"/>
    </source>
</evidence>
<dbReference type="Pfam" id="PF22600">
    <property type="entry name" value="MTPAP-like_central"/>
    <property type="match status" value="1"/>
</dbReference>
<dbReference type="PANTHER" id="PTHR12271">
    <property type="entry name" value="POLY A POLYMERASE CID PAP -RELATED"/>
    <property type="match status" value="1"/>
</dbReference>
<reference evidence="2" key="1">
    <citation type="submission" date="2020-12" db="EMBL/GenBank/DDBJ databases">
        <title>Metabolic potential, ecology and presence of endohyphal bacteria is reflected in genomic diversity of Mucoromycotina.</title>
        <authorList>
            <person name="Muszewska A."/>
            <person name="Okrasinska A."/>
            <person name="Steczkiewicz K."/>
            <person name="Drgas O."/>
            <person name="Orlowska M."/>
            <person name="Perlinska-Lenart U."/>
            <person name="Aleksandrzak-Piekarczyk T."/>
            <person name="Szatraj K."/>
            <person name="Zielenkiewicz U."/>
            <person name="Pilsyk S."/>
            <person name="Malc E."/>
            <person name="Mieczkowski P."/>
            <person name="Kruszewska J.S."/>
            <person name="Biernat P."/>
            <person name="Pawlowska J."/>
        </authorList>
    </citation>
    <scope>NUCLEOTIDE SEQUENCE</scope>
    <source>
        <strain evidence="2">WA0000017839</strain>
    </source>
</reference>
<dbReference type="InterPro" id="IPR043519">
    <property type="entry name" value="NT_sf"/>
</dbReference>
<gene>
    <name evidence="2" type="ORF">INT47_001332</name>
</gene>
<dbReference type="InterPro" id="IPR054708">
    <property type="entry name" value="MTPAP-like_central"/>
</dbReference>
<dbReference type="GO" id="GO:0010605">
    <property type="term" value="P:negative regulation of macromolecule metabolic process"/>
    <property type="evidence" value="ECO:0007669"/>
    <property type="project" value="UniProtKB-ARBA"/>
</dbReference>
<protein>
    <recommendedName>
        <fullName evidence="1">Poly(A) RNA polymerase mitochondrial-like central palm domain-containing protein</fullName>
    </recommendedName>
</protein>
<dbReference type="Gene3D" id="3.30.460.10">
    <property type="entry name" value="Beta Polymerase, domain 2"/>
    <property type="match status" value="1"/>
</dbReference>
<comment type="caution">
    <text evidence="2">The sequence shown here is derived from an EMBL/GenBank/DDBJ whole genome shotgun (WGS) entry which is preliminary data.</text>
</comment>
<dbReference type="OrthoDB" id="407432at2759"/>
<dbReference type="AlphaFoldDB" id="A0A8H7QPU7"/>
<sequence length="306" mass="35800">MNIDISFEVLEEIIQFVSDNNIAQTGKKRHLKFNMPTAFEILERNYSNLYSFLMEKGRQVVREEWNNRLKYEVMILQRYKNDKRFNTGYFPELKRDLHQGSNLFVIYLLDTEKKIYGPIKEYYLITESLTDQIDLCCEQHFLPLRSYLIRNDIRDRVNAMVQEVFSGTQATVELIGSSHTQLAMAESDVNLGIRIPKNMVTADAYLCNSSNWTKSVYDVHFLAQSLREMGMVAPFPIPLAKICKFVDPASRLYCAVGVDAGLVFERDHLIAEYLKLDRRVRPLISAILYFTRSQKINKFKLYVWDN</sequence>
<keyword evidence="3" id="KW-1185">Reference proteome</keyword>
<proteinExistence type="predicted"/>
<dbReference type="Proteomes" id="UP000603453">
    <property type="component" value="Unassembled WGS sequence"/>
</dbReference>
<name>A0A8H7QPU7_9FUNG</name>
<dbReference type="EMBL" id="JAEPRD010000167">
    <property type="protein sequence ID" value="KAG2195585.1"/>
    <property type="molecule type" value="Genomic_DNA"/>
</dbReference>
<dbReference type="PANTHER" id="PTHR12271:SF40">
    <property type="entry name" value="POLY(A) RNA POLYMERASE GLD2"/>
    <property type="match status" value="1"/>
</dbReference>
<evidence type="ECO:0000313" key="2">
    <source>
        <dbReference type="EMBL" id="KAG2195585.1"/>
    </source>
</evidence>
<accession>A0A8H7QPU7</accession>